<name>A0A482XD19_LAOST</name>
<dbReference type="Proteomes" id="UP000291343">
    <property type="component" value="Unassembled WGS sequence"/>
</dbReference>
<accession>A0A482XD19</accession>
<evidence type="ECO:0000313" key="3">
    <source>
        <dbReference type="Proteomes" id="UP000291343"/>
    </source>
</evidence>
<evidence type="ECO:0000313" key="2">
    <source>
        <dbReference type="EMBL" id="RZF43378.1"/>
    </source>
</evidence>
<protein>
    <submittedName>
        <fullName evidence="2">Uncharacterized protein</fullName>
    </submittedName>
</protein>
<keyword evidence="3" id="KW-1185">Reference proteome</keyword>
<dbReference type="InParanoid" id="A0A482XD19"/>
<sequence length="127" mass="14563">MSDKINLTPNKIRKYFENSDSDSDISADDIPSDYEIKQDTSKLSVNNVEESSEEEVAENFEHLEEGVHIFEIVGDNLQEIQEDEQQNTIEQAIPGDENQPEDIIPDPVPNRNWCRVYPPENVIDISE</sequence>
<gene>
    <name evidence="2" type="ORF">LSTR_LSTR001639</name>
</gene>
<dbReference type="AlphaFoldDB" id="A0A482XD19"/>
<proteinExistence type="predicted"/>
<feature type="region of interest" description="Disordered" evidence="1">
    <location>
        <begin position="85"/>
        <end position="111"/>
    </location>
</feature>
<dbReference type="EMBL" id="QKKF02012754">
    <property type="protein sequence ID" value="RZF43378.1"/>
    <property type="molecule type" value="Genomic_DNA"/>
</dbReference>
<evidence type="ECO:0000256" key="1">
    <source>
        <dbReference type="SAM" id="MobiDB-lite"/>
    </source>
</evidence>
<organism evidence="2 3">
    <name type="scientific">Laodelphax striatellus</name>
    <name type="common">Small brown planthopper</name>
    <name type="synonym">Delphax striatella</name>
    <dbReference type="NCBI Taxonomy" id="195883"/>
    <lineage>
        <taxon>Eukaryota</taxon>
        <taxon>Metazoa</taxon>
        <taxon>Ecdysozoa</taxon>
        <taxon>Arthropoda</taxon>
        <taxon>Hexapoda</taxon>
        <taxon>Insecta</taxon>
        <taxon>Pterygota</taxon>
        <taxon>Neoptera</taxon>
        <taxon>Paraneoptera</taxon>
        <taxon>Hemiptera</taxon>
        <taxon>Auchenorrhyncha</taxon>
        <taxon>Fulgoroidea</taxon>
        <taxon>Delphacidae</taxon>
        <taxon>Criomorphinae</taxon>
        <taxon>Laodelphax</taxon>
    </lineage>
</organism>
<comment type="caution">
    <text evidence="2">The sequence shown here is derived from an EMBL/GenBank/DDBJ whole genome shotgun (WGS) entry which is preliminary data.</text>
</comment>
<reference evidence="2 3" key="1">
    <citation type="journal article" date="2017" name="Gigascience">
        <title>Genome sequence of the small brown planthopper, Laodelphax striatellus.</title>
        <authorList>
            <person name="Zhu J."/>
            <person name="Jiang F."/>
            <person name="Wang X."/>
            <person name="Yang P."/>
            <person name="Bao Y."/>
            <person name="Zhao W."/>
            <person name="Wang W."/>
            <person name="Lu H."/>
            <person name="Wang Q."/>
            <person name="Cui N."/>
            <person name="Li J."/>
            <person name="Chen X."/>
            <person name="Luo L."/>
            <person name="Yu J."/>
            <person name="Kang L."/>
            <person name="Cui F."/>
        </authorList>
    </citation>
    <scope>NUCLEOTIDE SEQUENCE [LARGE SCALE GENOMIC DNA]</scope>
    <source>
        <strain evidence="2">Lst14</strain>
    </source>
</reference>